<dbReference type="GO" id="GO:0005829">
    <property type="term" value="C:cytosol"/>
    <property type="evidence" value="ECO:0007669"/>
    <property type="project" value="TreeGrafter"/>
</dbReference>
<dbReference type="InterPro" id="IPR000489">
    <property type="entry name" value="Pterin-binding_dom"/>
</dbReference>
<gene>
    <name evidence="2" type="ORF">DXA39_06880</name>
</gene>
<dbReference type="InterPro" id="IPR045031">
    <property type="entry name" value="DHP_synth-like"/>
</dbReference>
<reference evidence="2 3" key="1">
    <citation type="submission" date="2018-08" db="EMBL/GenBank/DDBJ databases">
        <title>A genome reference for cultivated species of the human gut microbiota.</title>
        <authorList>
            <person name="Zou Y."/>
            <person name="Xue W."/>
            <person name="Luo G."/>
        </authorList>
    </citation>
    <scope>NUCLEOTIDE SEQUENCE [LARGE SCALE GENOMIC DNA]</scope>
    <source>
        <strain evidence="2 3">OF01-3</strain>
    </source>
</reference>
<evidence type="ECO:0000259" key="1">
    <source>
        <dbReference type="PROSITE" id="PS50972"/>
    </source>
</evidence>
<proteinExistence type="predicted"/>
<dbReference type="PANTHER" id="PTHR20941">
    <property type="entry name" value="FOLATE SYNTHESIS PROTEINS"/>
    <property type="match status" value="1"/>
</dbReference>
<dbReference type="OrthoDB" id="9811744at2"/>
<dbReference type="PROSITE" id="PS00792">
    <property type="entry name" value="DHPS_1"/>
    <property type="match status" value="1"/>
</dbReference>
<dbReference type="GO" id="GO:0004156">
    <property type="term" value="F:dihydropteroate synthase activity"/>
    <property type="evidence" value="ECO:0007669"/>
    <property type="project" value="TreeGrafter"/>
</dbReference>
<dbReference type="PANTHER" id="PTHR20941:SF1">
    <property type="entry name" value="FOLIC ACID SYNTHESIS PROTEIN FOL1"/>
    <property type="match status" value="1"/>
</dbReference>
<feature type="domain" description="Pterin-binding" evidence="1">
    <location>
        <begin position="16"/>
        <end position="311"/>
    </location>
</feature>
<evidence type="ECO:0000313" key="2">
    <source>
        <dbReference type="EMBL" id="RGB75523.1"/>
    </source>
</evidence>
<dbReference type="InterPro" id="IPR011005">
    <property type="entry name" value="Dihydropteroate_synth-like_sf"/>
</dbReference>
<keyword evidence="3" id="KW-1185">Reference proteome</keyword>
<dbReference type="RefSeq" id="WP_117521973.1">
    <property type="nucleotide sequence ID" value="NZ_QVEU01000005.1"/>
</dbReference>
<dbReference type="Proteomes" id="UP000261011">
    <property type="component" value="Unassembled WGS sequence"/>
</dbReference>
<comment type="caution">
    <text evidence="2">The sequence shown here is derived from an EMBL/GenBank/DDBJ whole genome shotgun (WGS) entry which is preliminary data.</text>
</comment>
<protein>
    <submittedName>
        <fullName evidence="2">Dihydropteroate synthase</fullName>
    </submittedName>
</protein>
<dbReference type="Gene3D" id="3.20.20.20">
    <property type="entry name" value="Dihydropteroate synthase-like"/>
    <property type="match status" value="1"/>
</dbReference>
<accession>A0A3E2TGW5</accession>
<dbReference type="GO" id="GO:0046654">
    <property type="term" value="P:tetrahydrofolate biosynthetic process"/>
    <property type="evidence" value="ECO:0007669"/>
    <property type="project" value="TreeGrafter"/>
</dbReference>
<dbReference type="AlphaFoldDB" id="A0A3E2TGW5"/>
<dbReference type="Pfam" id="PF00809">
    <property type="entry name" value="Pterin_bind"/>
    <property type="match status" value="1"/>
</dbReference>
<sequence length="316" mass="35645">MKKFKFNNSELSDEKIKICAIINVTPDSFSDGGEYNSVNEALNRAKEFYKHGINFFDIGGESTRPHSDFVEIKEEINRIVPVIKKIKEEIPDSIISVDTWKSKVAKAAIEAGADIINDITGFLGDPNMASVISNSNVGYILMFNPTIIRPEHKDSKKFPKFSPDILGYEDSMPFSESEIREYRDKDILDLLNIYLDKSLEIAKSYNIGKDRIMLDPGIGFGLTYDENLKLLKNIDLIKSRDCFTFLGVSRKRFLMDIVDKLGFESDIKKAEGLNNSDLASAILTSYATINDIDVIRVHSLKEHLVSSQIITKIKNA</sequence>
<name>A0A3E2TGW5_9FIRM</name>
<evidence type="ECO:0000313" key="3">
    <source>
        <dbReference type="Proteomes" id="UP000261011"/>
    </source>
</evidence>
<organism evidence="2 3">
    <name type="scientific">Anaerococcus nagyae</name>
    <dbReference type="NCBI Taxonomy" id="1755241"/>
    <lineage>
        <taxon>Bacteria</taxon>
        <taxon>Bacillati</taxon>
        <taxon>Bacillota</taxon>
        <taxon>Tissierellia</taxon>
        <taxon>Tissierellales</taxon>
        <taxon>Peptoniphilaceae</taxon>
        <taxon>Anaerococcus</taxon>
    </lineage>
</organism>
<dbReference type="SUPFAM" id="SSF51717">
    <property type="entry name" value="Dihydropteroate synthetase-like"/>
    <property type="match status" value="1"/>
</dbReference>
<dbReference type="EMBL" id="QVEU01000005">
    <property type="protein sequence ID" value="RGB75523.1"/>
    <property type="molecule type" value="Genomic_DNA"/>
</dbReference>
<dbReference type="PROSITE" id="PS50972">
    <property type="entry name" value="PTERIN_BINDING"/>
    <property type="match status" value="1"/>
</dbReference>